<name>A0A9D5HW23_9CRYT</name>
<keyword evidence="2" id="KW-0813">Transport</keyword>
<keyword evidence="6 7" id="KW-0472">Membrane</keyword>
<comment type="subcellular location">
    <subcellularLocation>
        <location evidence="1">Membrane</location>
        <topology evidence="1">Single-pass type IV membrane protein</topology>
    </subcellularLocation>
</comment>
<evidence type="ECO:0000256" key="7">
    <source>
        <dbReference type="SAM" id="Phobius"/>
    </source>
</evidence>
<reference evidence="9" key="1">
    <citation type="submission" date="2022-10" db="EMBL/GenBank/DDBJ databases">
        <title>Adaptive evolution leads to modifications in subtelomeric GC content in a zoonotic Cryptosporidium species.</title>
        <authorList>
            <person name="Li J."/>
            <person name="Feng Y."/>
            <person name="Xiao L."/>
        </authorList>
    </citation>
    <scope>NUCLEOTIDE SEQUENCE</scope>
    <source>
        <strain evidence="9">33844</strain>
    </source>
</reference>
<feature type="transmembrane region" description="Helical" evidence="7">
    <location>
        <begin position="194"/>
        <end position="217"/>
    </location>
</feature>
<dbReference type="InterPro" id="IPR000727">
    <property type="entry name" value="T_SNARE_dom"/>
</dbReference>
<evidence type="ECO:0000256" key="6">
    <source>
        <dbReference type="ARBA" id="ARBA00023136"/>
    </source>
</evidence>
<dbReference type="OrthoDB" id="19261at2759"/>
<dbReference type="GO" id="GO:0000149">
    <property type="term" value="F:SNARE binding"/>
    <property type="evidence" value="ECO:0007669"/>
    <property type="project" value="TreeGrafter"/>
</dbReference>
<organism evidence="9">
    <name type="scientific">Cryptosporidium canis</name>
    <dbReference type="NCBI Taxonomy" id="195482"/>
    <lineage>
        <taxon>Eukaryota</taxon>
        <taxon>Sar</taxon>
        <taxon>Alveolata</taxon>
        <taxon>Apicomplexa</taxon>
        <taxon>Conoidasida</taxon>
        <taxon>Coccidia</taxon>
        <taxon>Eucoccidiorida</taxon>
        <taxon>Eimeriorina</taxon>
        <taxon>Cryptosporidiidae</taxon>
        <taxon>Cryptosporidium</taxon>
    </lineage>
</organism>
<dbReference type="SUPFAM" id="SSF58038">
    <property type="entry name" value="SNARE fusion complex"/>
    <property type="match status" value="1"/>
</dbReference>
<dbReference type="GO" id="GO:0012507">
    <property type="term" value="C:ER to Golgi transport vesicle membrane"/>
    <property type="evidence" value="ECO:0007669"/>
    <property type="project" value="TreeGrafter"/>
</dbReference>
<keyword evidence="5 7" id="KW-1133">Transmembrane helix</keyword>
<evidence type="ECO:0000313" key="9">
    <source>
        <dbReference type="EMBL" id="KAJ1604579.1"/>
    </source>
</evidence>
<dbReference type="PANTHER" id="PTHR21230">
    <property type="entry name" value="VESICLE TRANSPORT V-SNARE PROTEIN VTI1-RELATED"/>
    <property type="match status" value="1"/>
</dbReference>
<dbReference type="PROSITE" id="PS50192">
    <property type="entry name" value="T_SNARE"/>
    <property type="match status" value="1"/>
</dbReference>
<dbReference type="EMBL" id="JAPCXC010000133">
    <property type="protein sequence ID" value="KAJ1604579.1"/>
    <property type="molecule type" value="Genomic_DNA"/>
</dbReference>
<comment type="caution">
    <text evidence="9">The sequence shown here is derived from an EMBL/GenBank/DDBJ whole genome shotgun (WGS) entry which is preliminary data.</text>
</comment>
<gene>
    <name evidence="9" type="ORF">OJ253_3593</name>
</gene>
<dbReference type="GO" id="GO:0031201">
    <property type="term" value="C:SNARE complex"/>
    <property type="evidence" value="ECO:0007669"/>
    <property type="project" value="TreeGrafter"/>
</dbReference>
<evidence type="ECO:0000256" key="2">
    <source>
        <dbReference type="ARBA" id="ARBA00022448"/>
    </source>
</evidence>
<keyword evidence="4" id="KW-0653">Protein transport</keyword>
<protein>
    <submittedName>
        <fullName evidence="9">T-snare domain and transmembrane domain-containing protein</fullName>
    </submittedName>
</protein>
<sequence>MFLPELQSKFSKLDSLISRYEYLSKTRKFRDSAISFCSQNINNTVESIQIELGTLREPNEKKRFQEFLNARNERIRNINESWQKSTNPHAREHVPAYMEKRSYNDDIASLNDSSLSDYGKGDALIQLADESVLRMKKSLMETERIGDESLNKMNAQKEQLSRIRSELDNVNINIDRAGISLKAIARNTATDFCVQMLCGVFSICVLIIVILLIILGVRKNNPVK</sequence>
<proteinExistence type="predicted"/>
<evidence type="ECO:0000256" key="5">
    <source>
        <dbReference type="ARBA" id="ARBA00022989"/>
    </source>
</evidence>
<evidence type="ECO:0000256" key="4">
    <source>
        <dbReference type="ARBA" id="ARBA00022927"/>
    </source>
</evidence>
<keyword evidence="3 7" id="KW-0812">Transmembrane</keyword>
<dbReference type="GO" id="GO:0015031">
    <property type="term" value="P:protein transport"/>
    <property type="evidence" value="ECO:0007669"/>
    <property type="project" value="UniProtKB-KW"/>
</dbReference>
<evidence type="ECO:0000256" key="1">
    <source>
        <dbReference type="ARBA" id="ARBA00004211"/>
    </source>
</evidence>
<dbReference type="Proteomes" id="UP001067231">
    <property type="component" value="Unassembled WGS sequence"/>
</dbReference>
<evidence type="ECO:0000259" key="8">
    <source>
        <dbReference type="PROSITE" id="PS50192"/>
    </source>
</evidence>
<dbReference type="GO" id="GO:0031902">
    <property type="term" value="C:late endosome membrane"/>
    <property type="evidence" value="ECO:0007669"/>
    <property type="project" value="TreeGrafter"/>
</dbReference>
<accession>A0A9D5HW23</accession>
<feature type="domain" description="T-SNARE coiled-coil homology" evidence="8">
    <location>
        <begin position="122"/>
        <end position="184"/>
    </location>
</feature>
<evidence type="ECO:0000256" key="3">
    <source>
        <dbReference type="ARBA" id="ARBA00022692"/>
    </source>
</evidence>
<dbReference type="GO" id="GO:0006906">
    <property type="term" value="P:vesicle fusion"/>
    <property type="evidence" value="ECO:0007669"/>
    <property type="project" value="TreeGrafter"/>
</dbReference>
<dbReference type="GO" id="GO:0005794">
    <property type="term" value="C:Golgi apparatus"/>
    <property type="evidence" value="ECO:0007669"/>
    <property type="project" value="TreeGrafter"/>
</dbReference>
<dbReference type="AlphaFoldDB" id="A0A9D5HW23"/>
<dbReference type="Gene3D" id="1.20.5.110">
    <property type="match status" value="1"/>
</dbReference>
<dbReference type="GO" id="GO:0005484">
    <property type="term" value="F:SNAP receptor activity"/>
    <property type="evidence" value="ECO:0007669"/>
    <property type="project" value="TreeGrafter"/>
</dbReference>
<dbReference type="GO" id="GO:0005789">
    <property type="term" value="C:endoplasmic reticulum membrane"/>
    <property type="evidence" value="ECO:0007669"/>
    <property type="project" value="TreeGrafter"/>
</dbReference>